<gene>
    <name evidence="2" type="ORF">BST15_02095</name>
    <name evidence="1" type="ORF">WR43_00440</name>
</gene>
<dbReference type="InterPro" id="IPR033437">
    <property type="entry name" value="DUF5130"/>
</dbReference>
<evidence type="ECO:0000313" key="2">
    <source>
        <dbReference type="EMBL" id="ORA00903.1"/>
    </source>
</evidence>
<accession>A0A0F5N371</accession>
<dbReference type="Proteomes" id="UP000192327">
    <property type="component" value="Unassembled WGS sequence"/>
</dbReference>
<dbReference type="PATRIC" id="fig|342002.3.peg.367"/>
<dbReference type="STRING" id="342002.BST15_02095"/>
<dbReference type="RefSeq" id="WP_046187635.1">
    <property type="nucleotide sequence ID" value="NZ_JACKUJ010000045.1"/>
</dbReference>
<evidence type="ECO:0000313" key="3">
    <source>
        <dbReference type="Proteomes" id="UP000034416"/>
    </source>
</evidence>
<dbReference type="OrthoDB" id="3214027at2"/>
<dbReference type="Pfam" id="PF17174">
    <property type="entry name" value="DUF5130"/>
    <property type="match status" value="1"/>
</dbReference>
<reference evidence="3" key="1">
    <citation type="submission" date="2015-04" db="EMBL/GenBank/DDBJ databases">
        <title>Genome sequence of Mycobacterium arupense GUC1.</title>
        <authorList>
            <person name="Greninger A.L."/>
            <person name="Cunningham G."/>
            <person name="Chiu C.Y."/>
            <person name="Miller S."/>
        </authorList>
    </citation>
    <scope>NUCLEOTIDE SEQUENCE [LARGE SCALE GENOMIC DNA]</scope>
    <source>
        <strain evidence="3">GUC1</strain>
    </source>
</reference>
<dbReference type="Proteomes" id="UP000034416">
    <property type="component" value="Unassembled WGS sequence"/>
</dbReference>
<evidence type="ECO:0000313" key="4">
    <source>
        <dbReference type="Proteomes" id="UP000192327"/>
    </source>
</evidence>
<organism evidence="1 3">
    <name type="scientific">Mycolicibacter arupensis</name>
    <dbReference type="NCBI Taxonomy" id="342002"/>
    <lineage>
        <taxon>Bacteria</taxon>
        <taxon>Bacillati</taxon>
        <taxon>Actinomycetota</taxon>
        <taxon>Actinomycetes</taxon>
        <taxon>Mycobacteriales</taxon>
        <taxon>Mycobacteriaceae</taxon>
        <taxon>Mycolicibacter</taxon>
    </lineage>
</organism>
<name>A0A0F5N371_9MYCO</name>
<dbReference type="AlphaFoldDB" id="A0A0F5N371"/>
<dbReference type="EMBL" id="LASW01000001">
    <property type="protein sequence ID" value="KKC01402.1"/>
    <property type="molecule type" value="Genomic_DNA"/>
</dbReference>
<protein>
    <submittedName>
        <fullName evidence="2">DUF5130 domain-containing protein</fullName>
    </submittedName>
</protein>
<sequence length="155" mass="15600">MATGDVVTIDPADLPYGSVITNSGRVSGVTEPGEVSLHYPFPVKELAALDDALTYASRATGARFATYIGDLGADTAARAREILAKVPTPNDAVLIAVSPDQKAIEVAYGAGVANRIAPAAAPQGVAAAAAAFREGKLIDGLVSAVQIISVGVTPA</sequence>
<dbReference type="Gene3D" id="3.10.310.50">
    <property type="match status" value="1"/>
</dbReference>
<proteinExistence type="predicted"/>
<evidence type="ECO:0000313" key="1">
    <source>
        <dbReference type="EMBL" id="KKC01402.1"/>
    </source>
</evidence>
<reference evidence="2 4" key="3">
    <citation type="submission" date="2016-12" db="EMBL/GenBank/DDBJ databases">
        <title>The new phylogeny of genus Mycobacterium.</title>
        <authorList>
            <person name="Tortoli E."/>
            <person name="Trovato A."/>
            <person name="Cirillo D.M."/>
        </authorList>
    </citation>
    <scope>NUCLEOTIDE SEQUENCE [LARGE SCALE GENOMIC DNA]</scope>
    <source>
        <strain evidence="2 4">DSM 44942</strain>
    </source>
</reference>
<comment type="caution">
    <text evidence="1">The sequence shown here is derived from an EMBL/GenBank/DDBJ whole genome shotgun (WGS) entry which is preliminary data.</text>
</comment>
<keyword evidence="4" id="KW-1185">Reference proteome</keyword>
<dbReference type="EMBL" id="MVHH01000002">
    <property type="protein sequence ID" value="ORA00903.1"/>
    <property type="molecule type" value="Genomic_DNA"/>
</dbReference>
<reference evidence="1" key="2">
    <citation type="submission" date="2015-04" db="EMBL/GenBank/DDBJ databases">
        <title>Genome sequence of Mycobacterium arupense strain GUC1.</title>
        <authorList>
            <person name="Greninger A.L."/>
            <person name="Cunningham G."/>
            <person name="Chiu C.Y."/>
            <person name="Miller S."/>
        </authorList>
    </citation>
    <scope>NUCLEOTIDE SEQUENCE</scope>
    <source>
        <strain evidence="1">GUC1</strain>
    </source>
</reference>